<reference evidence="1 2" key="1">
    <citation type="submission" date="2018-10" db="EMBL/GenBank/DDBJ databases">
        <title>Isolation from cow dung.</title>
        <authorList>
            <person name="Ling L."/>
        </authorList>
    </citation>
    <scope>NUCLEOTIDE SEQUENCE [LARGE SCALE GENOMIC DNA]</scope>
    <source>
        <strain evidence="1 2">NEAU-LL90</strain>
    </source>
</reference>
<dbReference type="OrthoDB" id="9153483at2"/>
<accession>A0A3M2LDR6</accession>
<dbReference type="RefSeq" id="WP_122186647.1">
    <property type="nucleotide sequence ID" value="NZ_RFFH01000001.1"/>
</dbReference>
<evidence type="ECO:0008006" key="3">
    <source>
        <dbReference type="Google" id="ProtNLM"/>
    </source>
</evidence>
<evidence type="ECO:0000313" key="1">
    <source>
        <dbReference type="EMBL" id="RMI35671.1"/>
    </source>
</evidence>
<sequence>MSRSLPVTAVVHFARGSFDPSRFAEVDTLASKQADYLVPAIRALPGLIHWYTAVSPEGSIANVSIWDSEEHAAQMDRLHEMVVVARGEFEALGGLTFHPIVNYPIDWTI</sequence>
<dbReference type="InterPro" id="IPR011008">
    <property type="entry name" value="Dimeric_a/b-barrel"/>
</dbReference>
<dbReference type="SUPFAM" id="SSF54909">
    <property type="entry name" value="Dimeric alpha+beta barrel"/>
    <property type="match status" value="1"/>
</dbReference>
<comment type="caution">
    <text evidence="1">The sequence shown here is derived from an EMBL/GenBank/DDBJ whole genome shotgun (WGS) entry which is preliminary data.</text>
</comment>
<keyword evidence="2" id="KW-1185">Reference proteome</keyword>
<name>A0A3M2LDR6_9NOCA</name>
<evidence type="ECO:0000313" key="2">
    <source>
        <dbReference type="Proteomes" id="UP000279275"/>
    </source>
</evidence>
<dbReference type="Proteomes" id="UP000279275">
    <property type="component" value="Unassembled WGS sequence"/>
</dbReference>
<proteinExistence type="predicted"/>
<organism evidence="1 2">
    <name type="scientific">Nocardia stercoris</name>
    <dbReference type="NCBI Taxonomy" id="2483361"/>
    <lineage>
        <taxon>Bacteria</taxon>
        <taxon>Bacillati</taxon>
        <taxon>Actinomycetota</taxon>
        <taxon>Actinomycetes</taxon>
        <taxon>Mycobacteriales</taxon>
        <taxon>Nocardiaceae</taxon>
        <taxon>Nocardia</taxon>
    </lineage>
</organism>
<dbReference type="EMBL" id="RFFH01000001">
    <property type="protein sequence ID" value="RMI35671.1"/>
    <property type="molecule type" value="Genomic_DNA"/>
</dbReference>
<dbReference type="AlphaFoldDB" id="A0A3M2LDR6"/>
<gene>
    <name evidence="1" type="ORF">EBN03_05465</name>
</gene>
<protein>
    <recommendedName>
        <fullName evidence="3">ABM domain-containing protein</fullName>
    </recommendedName>
</protein>